<evidence type="ECO:0000259" key="1">
    <source>
        <dbReference type="Pfam" id="PF03551"/>
    </source>
</evidence>
<evidence type="ECO:0000313" key="3">
    <source>
        <dbReference type="Proteomes" id="UP000593892"/>
    </source>
</evidence>
<dbReference type="Proteomes" id="UP000593892">
    <property type="component" value="Chromosome"/>
</dbReference>
<reference evidence="2 3" key="1">
    <citation type="submission" date="2020-10" db="EMBL/GenBank/DDBJ databases">
        <title>Complete genome sequence of Paludibaculum fermentans P105T, a facultatively anaerobic acidobacterium capable of dissimilatory Fe(III) reduction.</title>
        <authorList>
            <person name="Dedysh S.N."/>
            <person name="Beletsky A.V."/>
            <person name="Kulichevskaya I.S."/>
            <person name="Mardanov A.V."/>
            <person name="Ravin N.V."/>
        </authorList>
    </citation>
    <scope>NUCLEOTIDE SEQUENCE [LARGE SCALE GENOMIC DNA]</scope>
    <source>
        <strain evidence="2 3">P105</strain>
    </source>
</reference>
<feature type="domain" description="Transcription regulator PadR N-terminal" evidence="1">
    <location>
        <begin position="19"/>
        <end position="92"/>
    </location>
</feature>
<organism evidence="2 3">
    <name type="scientific">Paludibaculum fermentans</name>
    <dbReference type="NCBI Taxonomy" id="1473598"/>
    <lineage>
        <taxon>Bacteria</taxon>
        <taxon>Pseudomonadati</taxon>
        <taxon>Acidobacteriota</taxon>
        <taxon>Terriglobia</taxon>
        <taxon>Bryobacterales</taxon>
        <taxon>Bryobacteraceae</taxon>
        <taxon>Paludibaculum</taxon>
    </lineage>
</organism>
<dbReference type="InterPro" id="IPR052509">
    <property type="entry name" value="Metal_resp_DNA-bind_regulator"/>
</dbReference>
<accession>A0A7S7NXZ8</accession>
<keyword evidence="3" id="KW-1185">Reference proteome</keyword>
<evidence type="ECO:0000313" key="2">
    <source>
        <dbReference type="EMBL" id="QOY91830.1"/>
    </source>
</evidence>
<dbReference type="EMBL" id="CP063849">
    <property type="protein sequence ID" value="QOY91830.1"/>
    <property type="molecule type" value="Genomic_DNA"/>
</dbReference>
<dbReference type="InterPro" id="IPR017799">
    <property type="entry name" value="Tscrpt_reg_PadR_acidobac-type"/>
</dbReference>
<dbReference type="InterPro" id="IPR036390">
    <property type="entry name" value="WH_DNA-bd_sf"/>
</dbReference>
<dbReference type="InterPro" id="IPR005149">
    <property type="entry name" value="Tscrpt_reg_PadR_N"/>
</dbReference>
<dbReference type="Gene3D" id="1.10.10.10">
    <property type="entry name" value="Winged helix-like DNA-binding domain superfamily/Winged helix DNA-binding domain"/>
    <property type="match status" value="1"/>
</dbReference>
<dbReference type="AlphaFoldDB" id="A0A7S7NXZ8"/>
<dbReference type="Pfam" id="PF03551">
    <property type="entry name" value="PadR"/>
    <property type="match status" value="1"/>
</dbReference>
<proteinExistence type="predicted"/>
<name>A0A7S7NXZ8_PALFE</name>
<protein>
    <submittedName>
        <fullName evidence="2">PadR family transcriptional regulator</fullName>
    </submittedName>
</protein>
<dbReference type="SUPFAM" id="SSF46785">
    <property type="entry name" value="Winged helix' DNA-binding domain"/>
    <property type="match status" value="1"/>
</dbReference>
<gene>
    <name evidence="2" type="ORF">IRI77_18380</name>
</gene>
<dbReference type="PANTHER" id="PTHR33169:SF14">
    <property type="entry name" value="TRANSCRIPTIONAL REGULATOR RV3488"/>
    <property type="match status" value="1"/>
</dbReference>
<dbReference type="NCBIfam" id="TIGR03433">
    <property type="entry name" value="padR_acidobact"/>
    <property type="match status" value="1"/>
</dbReference>
<dbReference type="KEGG" id="pfer:IRI77_18380"/>
<dbReference type="PANTHER" id="PTHR33169">
    <property type="entry name" value="PADR-FAMILY TRANSCRIPTIONAL REGULATOR"/>
    <property type="match status" value="1"/>
</dbReference>
<dbReference type="InterPro" id="IPR036388">
    <property type="entry name" value="WH-like_DNA-bd_sf"/>
</dbReference>
<dbReference type="RefSeq" id="WP_194453484.1">
    <property type="nucleotide sequence ID" value="NZ_CP063849.1"/>
</dbReference>
<sequence>MGTTKKPSELLPGTLDLLILRALVPGEMHGYGIASRLKRVSDDVLQVGESSLYPALQRLLLNGWVKAEWGASENNRRARFYSLTAAGKKQLAAEREEFSRVIEAIQKVLNMA</sequence>